<dbReference type="InterPro" id="IPR036514">
    <property type="entry name" value="SGNH_hydro_sf"/>
</dbReference>
<dbReference type="Proteomes" id="UP001314681">
    <property type="component" value="Unassembled WGS sequence"/>
</dbReference>
<dbReference type="SUPFAM" id="SSF52266">
    <property type="entry name" value="SGNH hydrolase"/>
    <property type="match status" value="1"/>
</dbReference>
<dbReference type="RefSeq" id="WP_158352571.1">
    <property type="nucleotide sequence ID" value="NZ_JAHQCX010000001.1"/>
</dbReference>
<dbReference type="EMBL" id="JAHQCX010000001">
    <property type="protein sequence ID" value="MBU9724928.1"/>
    <property type="molecule type" value="Genomic_DNA"/>
</dbReference>
<keyword evidence="3" id="KW-1185">Reference proteome</keyword>
<evidence type="ECO:0000313" key="3">
    <source>
        <dbReference type="Proteomes" id="UP001314681"/>
    </source>
</evidence>
<keyword evidence="2" id="KW-0378">Hydrolase</keyword>
<dbReference type="PANTHER" id="PTHR30383:SF5">
    <property type="entry name" value="SGNH HYDROLASE-TYPE ESTERASE DOMAIN-CONTAINING PROTEIN"/>
    <property type="match status" value="1"/>
</dbReference>
<evidence type="ECO:0000313" key="2">
    <source>
        <dbReference type="EMBL" id="MBU9724928.1"/>
    </source>
</evidence>
<sequence>MRTVYEMEESAAALFLETARNHKITCAARPAQFTRIMRQNTGMVGELLPWGHEKDGLERHNPLIVAIGDSVTAGHFENLQPLNGPFDKTRPIEIADPREVYHEKFRRKLIDTYEQTSVSVLNAGIAGDTIFGMEQRLKRDVLSHNPDLVLINGTINWQPDKTTADFRQALIRMIDRVRSETQADLILMTPNPVIWSSQDMHRLFRERIDCVRDLSAKQNICLADICGIWEEFLKSGYPLRKMLSNKTSHPTKTGHEVCALELMKLVVEAE</sequence>
<reference evidence="2 3" key="1">
    <citation type="submission" date="2021-06" db="EMBL/GenBank/DDBJ databases">
        <title>Description of novel taxa of the family Lachnospiraceae.</title>
        <authorList>
            <person name="Chaplin A.V."/>
            <person name="Sokolova S.R."/>
            <person name="Pikina A.P."/>
            <person name="Korzhanova M."/>
            <person name="Belova V."/>
            <person name="Korostin D."/>
            <person name="Efimov B.A."/>
        </authorList>
    </citation>
    <scope>NUCLEOTIDE SEQUENCE [LARGE SCALE GENOMIC DNA]</scope>
    <source>
        <strain evidence="2 3">ASD4241</strain>
    </source>
</reference>
<dbReference type="Gene3D" id="3.40.50.1110">
    <property type="entry name" value="SGNH hydrolase"/>
    <property type="match status" value="1"/>
</dbReference>
<feature type="domain" description="SGNH hydrolase-type esterase" evidence="1">
    <location>
        <begin position="66"/>
        <end position="256"/>
    </location>
</feature>
<protein>
    <submittedName>
        <fullName evidence="2">SGNH/GDSL hydrolase family protein</fullName>
    </submittedName>
</protein>
<dbReference type="GO" id="GO:0016787">
    <property type="term" value="F:hydrolase activity"/>
    <property type="evidence" value="ECO:0007669"/>
    <property type="project" value="UniProtKB-KW"/>
</dbReference>
<accession>A0ABS6K338</accession>
<proteinExistence type="predicted"/>
<dbReference type="Pfam" id="PF13472">
    <property type="entry name" value="Lipase_GDSL_2"/>
    <property type="match status" value="1"/>
</dbReference>
<name>A0ABS6K338_9FIRM</name>
<organism evidence="2 3">
    <name type="scientific">Diplocloster modestus</name>
    <dbReference type="NCBI Taxonomy" id="2850322"/>
    <lineage>
        <taxon>Bacteria</taxon>
        <taxon>Bacillati</taxon>
        <taxon>Bacillota</taxon>
        <taxon>Clostridia</taxon>
        <taxon>Lachnospirales</taxon>
        <taxon>Lachnospiraceae</taxon>
        <taxon>Diplocloster</taxon>
    </lineage>
</organism>
<gene>
    <name evidence="2" type="ORF">KTH90_02755</name>
</gene>
<dbReference type="InterPro" id="IPR051532">
    <property type="entry name" value="Ester_Hydrolysis_Enzymes"/>
</dbReference>
<comment type="caution">
    <text evidence="2">The sequence shown here is derived from an EMBL/GenBank/DDBJ whole genome shotgun (WGS) entry which is preliminary data.</text>
</comment>
<evidence type="ECO:0000259" key="1">
    <source>
        <dbReference type="Pfam" id="PF13472"/>
    </source>
</evidence>
<dbReference type="PANTHER" id="PTHR30383">
    <property type="entry name" value="THIOESTERASE 1/PROTEASE 1/LYSOPHOSPHOLIPASE L1"/>
    <property type="match status" value="1"/>
</dbReference>
<dbReference type="InterPro" id="IPR013830">
    <property type="entry name" value="SGNH_hydro"/>
</dbReference>